<evidence type="ECO:0008006" key="5">
    <source>
        <dbReference type="Google" id="ProtNLM"/>
    </source>
</evidence>
<keyword evidence="2" id="KW-0812">Transmembrane</keyword>
<evidence type="ECO:0000256" key="1">
    <source>
        <dbReference type="SAM" id="MobiDB-lite"/>
    </source>
</evidence>
<sequence>MNRTALTITRIYQFISEAIVIYLLAVPFLWVFHLEYSFWSYFLLVCIQAVTGLLIMRVTAILAALIVLGAAITAMAGFILHVPWPAAVITGVLLCWRFIKHQEDADHQHEKAILGLSFFMLSGYLLLSTDITFLAIGLVQFLLILSGFLLRNVFSMEKDRGFGVYIVSGTIGIFAAAGLVIALLYNGARSIYLFAGGLFSSLAGGAMAALLSPFDLEPNLEKTERNGNETEQNQGAEDPLPDRPEQFNGEAIDRVFHIVEWVVIIGALAIIVWIILKVYRKRVQMETVDSSKPMVTYEVLSDQDKQKGWRLLKRRKPQIDDTVRQLFLEFELFAAKRGLGRERFESIEDWFQRIGLQVNDTELYQRVRYGEEQLEEDKIAEFREGIAELTSRLEEKL</sequence>
<feature type="transmembrane region" description="Helical" evidence="2">
    <location>
        <begin position="191"/>
        <end position="212"/>
    </location>
</feature>
<name>A0ABX7VTT7_9BACI</name>
<keyword evidence="2" id="KW-0472">Membrane</keyword>
<feature type="transmembrane region" description="Helical" evidence="2">
    <location>
        <begin position="12"/>
        <end position="32"/>
    </location>
</feature>
<keyword evidence="2" id="KW-1133">Transmembrane helix</keyword>
<dbReference type="EMBL" id="CP046956">
    <property type="protein sequence ID" value="QTM99220.1"/>
    <property type="molecule type" value="Genomic_DNA"/>
</dbReference>
<feature type="transmembrane region" description="Helical" evidence="2">
    <location>
        <begin position="60"/>
        <end position="76"/>
    </location>
</feature>
<evidence type="ECO:0000256" key="2">
    <source>
        <dbReference type="SAM" id="Phobius"/>
    </source>
</evidence>
<feature type="transmembrane region" description="Helical" evidence="2">
    <location>
        <begin position="111"/>
        <end position="127"/>
    </location>
</feature>
<feature type="transmembrane region" description="Helical" evidence="2">
    <location>
        <begin position="162"/>
        <end position="185"/>
    </location>
</feature>
<dbReference type="Proteomes" id="UP000665043">
    <property type="component" value="Chromosome"/>
</dbReference>
<dbReference type="RefSeq" id="WP_209368420.1">
    <property type="nucleotide sequence ID" value="NZ_CP046956.1"/>
</dbReference>
<reference evidence="3 4" key="1">
    <citation type="submission" date="2019-12" db="EMBL/GenBank/DDBJ databases">
        <title>The whole genome sequencing of a strain isolated from a Mars analog, Dalangtan Playa.</title>
        <authorList>
            <person name="Huang T."/>
        </authorList>
    </citation>
    <scope>NUCLEOTIDE SEQUENCE [LARGE SCALE GENOMIC DNA]</scope>
    <source>
        <strain evidence="3 4">DP4-553-S</strain>
    </source>
</reference>
<organism evidence="3 4">
    <name type="scientific">Sediminibacillus dalangtanensis</name>
    <dbReference type="NCBI Taxonomy" id="2729421"/>
    <lineage>
        <taxon>Bacteria</taxon>
        <taxon>Bacillati</taxon>
        <taxon>Bacillota</taxon>
        <taxon>Bacilli</taxon>
        <taxon>Bacillales</taxon>
        <taxon>Bacillaceae</taxon>
        <taxon>Sediminibacillus</taxon>
    </lineage>
</organism>
<protein>
    <recommendedName>
        <fullName evidence="5">DUF4129 domain-containing protein</fullName>
    </recommendedName>
</protein>
<feature type="transmembrane region" description="Helical" evidence="2">
    <location>
        <begin position="38"/>
        <end position="55"/>
    </location>
</feature>
<keyword evidence="4" id="KW-1185">Reference proteome</keyword>
<feature type="transmembrane region" description="Helical" evidence="2">
    <location>
        <begin position="255"/>
        <end position="276"/>
    </location>
</feature>
<gene>
    <name evidence="3" type="ORF">ERJ70_07840</name>
</gene>
<evidence type="ECO:0000313" key="3">
    <source>
        <dbReference type="EMBL" id="QTM99220.1"/>
    </source>
</evidence>
<proteinExistence type="predicted"/>
<accession>A0ABX7VTT7</accession>
<evidence type="ECO:0000313" key="4">
    <source>
        <dbReference type="Proteomes" id="UP000665043"/>
    </source>
</evidence>
<feature type="region of interest" description="Disordered" evidence="1">
    <location>
        <begin position="224"/>
        <end position="243"/>
    </location>
</feature>
<feature type="transmembrane region" description="Helical" evidence="2">
    <location>
        <begin position="133"/>
        <end position="150"/>
    </location>
</feature>